<proteinExistence type="predicted"/>
<organism evidence="2 3">
    <name type="scientific">Chthoniobacter flavus Ellin428</name>
    <dbReference type="NCBI Taxonomy" id="497964"/>
    <lineage>
        <taxon>Bacteria</taxon>
        <taxon>Pseudomonadati</taxon>
        <taxon>Verrucomicrobiota</taxon>
        <taxon>Spartobacteria</taxon>
        <taxon>Chthoniobacterales</taxon>
        <taxon>Chthoniobacteraceae</taxon>
        <taxon>Chthoniobacter</taxon>
    </lineage>
</organism>
<evidence type="ECO:0000313" key="3">
    <source>
        <dbReference type="Proteomes" id="UP000005824"/>
    </source>
</evidence>
<accession>B4CUA6</accession>
<dbReference type="AlphaFoldDB" id="B4CUA6"/>
<evidence type="ECO:0000313" key="2">
    <source>
        <dbReference type="EMBL" id="EDY22144.1"/>
    </source>
</evidence>
<dbReference type="EMBL" id="ABVL01000001">
    <property type="protein sequence ID" value="EDY22144.1"/>
    <property type="molecule type" value="Genomic_DNA"/>
</dbReference>
<comment type="caution">
    <text evidence="2">The sequence shown here is derived from an EMBL/GenBank/DDBJ whole genome shotgun (WGS) entry which is preliminary data.</text>
</comment>
<dbReference type="RefSeq" id="WP_006977596.1">
    <property type="nucleotide sequence ID" value="NZ_ABVL01000001.1"/>
</dbReference>
<feature type="chain" id="PRO_5002802306" evidence="1">
    <location>
        <begin position="22"/>
        <end position="147"/>
    </location>
</feature>
<keyword evidence="1" id="KW-0732">Signal</keyword>
<feature type="signal peptide" evidence="1">
    <location>
        <begin position="1"/>
        <end position="21"/>
    </location>
</feature>
<dbReference type="InParanoid" id="B4CUA6"/>
<evidence type="ECO:0000256" key="1">
    <source>
        <dbReference type="SAM" id="SignalP"/>
    </source>
</evidence>
<reference evidence="2 3" key="1">
    <citation type="journal article" date="2011" name="J. Bacteriol.">
        <title>Genome sequence of Chthoniobacter flavus Ellin428, an aerobic heterotrophic soil bacterium.</title>
        <authorList>
            <person name="Kant R."/>
            <person name="van Passel M.W."/>
            <person name="Palva A."/>
            <person name="Lucas S."/>
            <person name="Lapidus A."/>
            <person name="Glavina Del Rio T."/>
            <person name="Dalin E."/>
            <person name="Tice H."/>
            <person name="Bruce D."/>
            <person name="Goodwin L."/>
            <person name="Pitluck S."/>
            <person name="Larimer F.W."/>
            <person name="Land M.L."/>
            <person name="Hauser L."/>
            <person name="Sangwan P."/>
            <person name="de Vos W.M."/>
            <person name="Janssen P.H."/>
            <person name="Smidt H."/>
        </authorList>
    </citation>
    <scope>NUCLEOTIDE SEQUENCE [LARGE SCALE GENOMIC DNA]</scope>
    <source>
        <strain evidence="2 3">Ellin428</strain>
    </source>
</reference>
<dbReference type="Proteomes" id="UP000005824">
    <property type="component" value="Unassembled WGS sequence"/>
</dbReference>
<gene>
    <name evidence="2" type="ORF">CfE428DRAFT_0269</name>
</gene>
<name>B4CUA6_9BACT</name>
<keyword evidence="3" id="KW-1185">Reference proteome</keyword>
<sequence length="147" mass="16676" precursor="true">MNTVRNFLILLLVAGVSFTNASESANLFTRLGTYSLTPDTELRLFLNGNGEVSYTIKTATSLKDGSRSIAITSSTRAQRDKPFVFFWHNDSHHLWWATSDYLEFIDWRNPSSAKSTICDRPSGLRLTSIPHAFRETVEKTFPQAIER</sequence>
<protein>
    <submittedName>
        <fullName evidence="2">Uncharacterized protein</fullName>
    </submittedName>
</protein>